<accession>A0A1D6MG30</accession>
<evidence type="ECO:0000313" key="7">
    <source>
        <dbReference type="EMBL" id="ONM28539.1"/>
    </source>
</evidence>
<dbReference type="InterPro" id="IPR000715">
    <property type="entry name" value="Glycosyl_transferase_4"/>
</dbReference>
<dbReference type="PaxDb" id="4577-GRMZM2G093278_P02"/>
<comment type="subcellular location">
    <subcellularLocation>
        <location evidence="1">Membrane</location>
        <topology evidence="1">Multi-pass membrane protein</topology>
    </subcellularLocation>
</comment>
<dbReference type="EMBL" id="CM007649">
    <property type="protein sequence ID" value="ONM28524.1"/>
    <property type="molecule type" value="Genomic_DNA"/>
</dbReference>
<sequence>MSKLQSECQIRQANPPHLGFFVLLEEKQLAFLLGGGYPYYLPLASHVDCTVKVRFSSFYGGGYKVSQLRTIVPRPSRRRHAIQVVTAFDDDPGDFSLVHDDGDEQFGVPQYSSESEWSDDDVILTAFTDVELPMAVKSRAEGALTIAAHRFATIDKGHKKSRTQQGLMNNVGLVAFLVMLLFFVDWCSWKIVRLPLDSFYLTRPFLTSAVLSALAGFLFAPVADSLKIHHFRRRGKSVSPSSRKPTPGMGGLFFVPVGIFVAKREVGSNSNGVNGAAMITLIFAMVGLLDDISSLAVDHNYKIPRWIRFLVQIVAGIYFSNWLGSTDISTPYSMKYLVPLPPPFGLALIGKVYMVLAAACSLSMGPAVTLVDGLDGLAGGIAALALIALSVAALPICSEFSVFGASMSGACIGFLFHNRYRASVVMSRVRHSVVYFTSVVAVPKK</sequence>
<keyword evidence="5 6" id="KW-0472">Membrane</keyword>
<dbReference type="Pfam" id="PF00953">
    <property type="entry name" value="Glycos_transf_4"/>
    <property type="match status" value="1"/>
</dbReference>
<dbReference type="PANTHER" id="PTHR22926">
    <property type="entry name" value="PHOSPHO-N-ACETYLMURAMOYL-PENTAPEPTIDE-TRANSFERASE"/>
    <property type="match status" value="1"/>
</dbReference>
<dbReference type="ExpressionAtlas" id="A0A1D6MG30">
    <property type="expression patterns" value="baseline and differential"/>
</dbReference>
<dbReference type="GO" id="GO:0016020">
    <property type="term" value="C:membrane"/>
    <property type="evidence" value="ECO:0007669"/>
    <property type="project" value="UniProtKB-SubCell"/>
</dbReference>
<dbReference type="EMBL" id="CM007649">
    <property type="protein sequence ID" value="ONM28539.1"/>
    <property type="molecule type" value="Genomic_DNA"/>
</dbReference>
<evidence type="ECO:0000256" key="6">
    <source>
        <dbReference type="SAM" id="Phobius"/>
    </source>
</evidence>
<evidence type="ECO:0000256" key="5">
    <source>
        <dbReference type="ARBA" id="ARBA00023136"/>
    </source>
</evidence>
<name>A0A1D6MG30_MAIZE</name>
<feature type="transmembrane region" description="Helical" evidence="6">
    <location>
        <begin position="376"/>
        <end position="396"/>
    </location>
</feature>
<dbReference type="InParanoid" id="A0A1D6MG30"/>
<dbReference type="IntAct" id="A0A1D6MG30">
    <property type="interactions" value="1"/>
</dbReference>
<feature type="transmembrane region" description="Helical" evidence="6">
    <location>
        <begin position="166"/>
        <end position="184"/>
    </location>
</feature>
<evidence type="ECO:0000256" key="2">
    <source>
        <dbReference type="ARBA" id="ARBA00022679"/>
    </source>
</evidence>
<organism evidence="7">
    <name type="scientific">Zea mays</name>
    <name type="common">Maize</name>
    <dbReference type="NCBI Taxonomy" id="4577"/>
    <lineage>
        <taxon>Eukaryota</taxon>
        <taxon>Viridiplantae</taxon>
        <taxon>Streptophyta</taxon>
        <taxon>Embryophyta</taxon>
        <taxon>Tracheophyta</taxon>
        <taxon>Spermatophyta</taxon>
        <taxon>Magnoliopsida</taxon>
        <taxon>Liliopsida</taxon>
        <taxon>Poales</taxon>
        <taxon>Poaceae</taxon>
        <taxon>PACMAD clade</taxon>
        <taxon>Panicoideae</taxon>
        <taxon>Andropogonodae</taxon>
        <taxon>Andropogoneae</taxon>
        <taxon>Tripsacinae</taxon>
        <taxon>Zea</taxon>
    </lineage>
</organism>
<keyword evidence="2 7" id="KW-0808">Transferase</keyword>
<protein>
    <submittedName>
        <fullName evidence="7">Phospho-N-acetylmuramoyl-pentapeptide-transferase-like protein</fullName>
    </submittedName>
</protein>
<dbReference type="OMA" id="HDKCSAT"/>
<dbReference type="eggNOG" id="ENOG502QPYQ">
    <property type="taxonomic scope" value="Eukaryota"/>
</dbReference>
<feature type="transmembrane region" description="Helical" evidence="6">
    <location>
        <begin position="306"/>
        <end position="324"/>
    </location>
</feature>
<keyword evidence="3 6" id="KW-0812">Transmembrane</keyword>
<dbReference type="AlphaFoldDB" id="A0A1D6MG30"/>
<proteinExistence type="predicted"/>
<dbReference type="EMBL" id="CM007649">
    <property type="protein sequence ID" value="ONM28527.1"/>
    <property type="molecule type" value="Genomic_DNA"/>
</dbReference>
<dbReference type="PANTHER" id="PTHR22926:SF5">
    <property type="entry name" value="PHOSPHO-N-ACETYLMURAMOYL-PENTAPEPTIDE-TRANSFERASE HOMOLOG"/>
    <property type="match status" value="1"/>
</dbReference>
<evidence type="ECO:0000256" key="4">
    <source>
        <dbReference type="ARBA" id="ARBA00022989"/>
    </source>
</evidence>
<feature type="transmembrane region" description="Helical" evidence="6">
    <location>
        <begin position="275"/>
        <end position="297"/>
    </location>
</feature>
<evidence type="ECO:0000256" key="1">
    <source>
        <dbReference type="ARBA" id="ARBA00004141"/>
    </source>
</evidence>
<gene>
    <name evidence="7" type="ORF">ZEAMMB73_Zm00001d039385</name>
</gene>
<feature type="transmembrane region" description="Helical" evidence="6">
    <location>
        <begin position="344"/>
        <end position="364"/>
    </location>
</feature>
<feature type="transmembrane region" description="Helical" evidence="6">
    <location>
        <begin position="204"/>
        <end position="226"/>
    </location>
</feature>
<evidence type="ECO:0000256" key="3">
    <source>
        <dbReference type="ARBA" id="ARBA00022692"/>
    </source>
</evidence>
<keyword evidence="4 6" id="KW-1133">Transmembrane helix</keyword>
<reference evidence="7" key="1">
    <citation type="submission" date="2015-12" db="EMBL/GenBank/DDBJ databases">
        <title>Update maize B73 reference genome by single molecule sequencing technologies.</title>
        <authorList>
            <consortium name="Maize Genome Sequencing Project"/>
            <person name="Ware D."/>
        </authorList>
    </citation>
    <scope>NUCLEOTIDE SEQUENCE [LARGE SCALE GENOMIC DNA]</scope>
    <source>
        <tissue evidence="7">Seedling</tissue>
    </source>
</reference>
<dbReference type="GO" id="GO:0016780">
    <property type="term" value="F:phosphotransferase activity, for other substituted phosphate groups"/>
    <property type="evidence" value="ECO:0007669"/>
    <property type="project" value="InterPro"/>
</dbReference>